<protein>
    <submittedName>
        <fullName evidence="2">Uncharacterized protein</fullName>
    </submittedName>
</protein>
<comment type="caution">
    <text evidence="2">The sequence shown here is derived from an EMBL/GenBank/DDBJ whole genome shotgun (WGS) entry which is preliminary data.</text>
</comment>
<name>A0AA37LGU7_9PEZI</name>
<sequence>MAIEVRRFVSKPEDQVNYVWLDEGSGVIRETALEPYALASGIDSRRAFDEYIEANAVTSWEEKTKRGDTNQLILDHYTEALEHYRRVSGEENVIEQRLLLNFIKLRFALPFGLLVMFANWLVQISTPPLQADNLVL</sequence>
<dbReference type="GeneID" id="73327273"/>
<dbReference type="AlphaFoldDB" id="A0AA37LGU7"/>
<feature type="transmembrane region" description="Helical" evidence="1">
    <location>
        <begin position="107"/>
        <end position="126"/>
    </location>
</feature>
<keyword evidence="1" id="KW-1133">Transmembrane helix</keyword>
<dbReference type="RefSeq" id="XP_049128640.1">
    <property type="nucleotide sequence ID" value="XM_049272683.1"/>
</dbReference>
<dbReference type="Proteomes" id="UP001055115">
    <property type="component" value="Unassembled WGS sequence"/>
</dbReference>
<evidence type="ECO:0000256" key="1">
    <source>
        <dbReference type="SAM" id="Phobius"/>
    </source>
</evidence>
<keyword evidence="3" id="KW-1185">Reference proteome</keyword>
<dbReference type="EMBL" id="BQXU01000015">
    <property type="protein sequence ID" value="GKT46290.1"/>
    <property type="molecule type" value="Genomic_DNA"/>
</dbReference>
<keyword evidence="1" id="KW-0812">Transmembrane</keyword>
<organism evidence="2 3">
    <name type="scientific">Colletotrichum spaethianum</name>
    <dbReference type="NCBI Taxonomy" id="700344"/>
    <lineage>
        <taxon>Eukaryota</taxon>
        <taxon>Fungi</taxon>
        <taxon>Dikarya</taxon>
        <taxon>Ascomycota</taxon>
        <taxon>Pezizomycotina</taxon>
        <taxon>Sordariomycetes</taxon>
        <taxon>Hypocreomycetidae</taxon>
        <taxon>Glomerellales</taxon>
        <taxon>Glomerellaceae</taxon>
        <taxon>Colletotrichum</taxon>
        <taxon>Colletotrichum spaethianum species complex</taxon>
    </lineage>
</organism>
<reference evidence="2 3" key="1">
    <citation type="submission" date="2022-03" db="EMBL/GenBank/DDBJ databases">
        <title>Genome data of Colletotrichum spp.</title>
        <authorList>
            <person name="Utami Y.D."/>
            <person name="Hiruma K."/>
        </authorList>
    </citation>
    <scope>NUCLEOTIDE SEQUENCE [LARGE SCALE GENOMIC DNA]</scope>
    <source>
        <strain evidence="2 3">MAFF 239500</strain>
    </source>
</reference>
<evidence type="ECO:0000313" key="2">
    <source>
        <dbReference type="EMBL" id="GKT46290.1"/>
    </source>
</evidence>
<accession>A0AA37LGU7</accession>
<evidence type="ECO:0000313" key="3">
    <source>
        <dbReference type="Proteomes" id="UP001055115"/>
    </source>
</evidence>
<keyword evidence="1" id="KW-0472">Membrane</keyword>
<proteinExistence type="predicted"/>
<gene>
    <name evidence="2" type="ORF">ColSpa_06471</name>
</gene>